<keyword evidence="3" id="KW-1185">Reference proteome</keyword>
<protein>
    <submittedName>
        <fullName evidence="2">Uncharacterized protein</fullName>
    </submittedName>
</protein>
<comment type="caution">
    <text evidence="2">The sequence shown here is derived from an EMBL/GenBank/DDBJ whole genome shotgun (WGS) entry which is preliminary data.</text>
</comment>
<feature type="region of interest" description="Disordered" evidence="1">
    <location>
        <begin position="92"/>
        <end position="112"/>
    </location>
</feature>
<accession>A0ABU7EIJ3</accession>
<sequence length="112" mass="12046">MQITRRVLTLLFQQAVNVGSIMTSVNSPASLLARNHFYRSLPSSPGVMNAPYSCQNNSAMHEQNQVTLWISMGVPPALQVAMGTTGLSMEIVLGPSSSPKTKPPNPGDQHVK</sequence>
<gene>
    <name evidence="2" type="ORF">CHARACLAT_012628</name>
</gene>
<name>A0ABU7EIJ3_9TELE</name>
<evidence type="ECO:0000256" key="1">
    <source>
        <dbReference type="SAM" id="MobiDB-lite"/>
    </source>
</evidence>
<evidence type="ECO:0000313" key="3">
    <source>
        <dbReference type="Proteomes" id="UP001352852"/>
    </source>
</evidence>
<dbReference type="Proteomes" id="UP001352852">
    <property type="component" value="Unassembled WGS sequence"/>
</dbReference>
<evidence type="ECO:0000313" key="2">
    <source>
        <dbReference type="EMBL" id="MED6287061.1"/>
    </source>
</evidence>
<organism evidence="2 3">
    <name type="scientific">Characodon lateralis</name>
    <dbReference type="NCBI Taxonomy" id="208331"/>
    <lineage>
        <taxon>Eukaryota</taxon>
        <taxon>Metazoa</taxon>
        <taxon>Chordata</taxon>
        <taxon>Craniata</taxon>
        <taxon>Vertebrata</taxon>
        <taxon>Euteleostomi</taxon>
        <taxon>Actinopterygii</taxon>
        <taxon>Neopterygii</taxon>
        <taxon>Teleostei</taxon>
        <taxon>Neoteleostei</taxon>
        <taxon>Acanthomorphata</taxon>
        <taxon>Ovalentaria</taxon>
        <taxon>Atherinomorphae</taxon>
        <taxon>Cyprinodontiformes</taxon>
        <taxon>Goodeidae</taxon>
        <taxon>Characodon</taxon>
    </lineage>
</organism>
<dbReference type="EMBL" id="JAHUTJ010058257">
    <property type="protein sequence ID" value="MED6287061.1"/>
    <property type="molecule type" value="Genomic_DNA"/>
</dbReference>
<reference evidence="2 3" key="1">
    <citation type="submission" date="2021-06" db="EMBL/GenBank/DDBJ databases">
        <authorList>
            <person name="Palmer J.M."/>
        </authorList>
    </citation>
    <scope>NUCLEOTIDE SEQUENCE [LARGE SCALE GENOMIC DNA]</scope>
    <source>
        <strain evidence="2 3">CL_MEX2019</strain>
        <tissue evidence="2">Muscle</tissue>
    </source>
</reference>
<proteinExistence type="predicted"/>